<protein>
    <submittedName>
        <fullName evidence="1">Uncharacterized protein</fullName>
    </submittedName>
</protein>
<reference evidence="1" key="1">
    <citation type="submission" date="2023-06" db="EMBL/GenBank/DDBJ databases">
        <authorList>
            <consortium name="Lawrence Berkeley National Laboratory"/>
            <person name="Ahrendt S."/>
            <person name="Sahu N."/>
            <person name="Indic B."/>
            <person name="Wong-Bajracharya J."/>
            <person name="Merenyi Z."/>
            <person name="Ke H.-M."/>
            <person name="Monk M."/>
            <person name="Kocsube S."/>
            <person name="Drula E."/>
            <person name="Lipzen A."/>
            <person name="Balint B."/>
            <person name="Henrissat B."/>
            <person name="Andreopoulos B."/>
            <person name="Martin F.M."/>
            <person name="Harder C.B."/>
            <person name="Rigling D."/>
            <person name="Ford K.L."/>
            <person name="Foster G.D."/>
            <person name="Pangilinan J."/>
            <person name="Papanicolaou A."/>
            <person name="Barry K."/>
            <person name="LaButti K."/>
            <person name="Viragh M."/>
            <person name="Koriabine M."/>
            <person name="Yan M."/>
            <person name="Riley R."/>
            <person name="Champramary S."/>
            <person name="Plett K.L."/>
            <person name="Tsai I.J."/>
            <person name="Slot J."/>
            <person name="Sipos G."/>
            <person name="Plett J."/>
            <person name="Nagy L.G."/>
            <person name="Grigoriev I.V."/>
        </authorList>
    </citation>
    <scope>NUCLEOTIDE SEQUENCE</scope>
    <source>
        <strain evidence="1">CCBAS 213</strain>
    </source>
</reference>
<sequence length="180" mass="20207">MKPSVVLRTSGKLVQKSGPVLVGNDSRRRIYGLSSSYPRFPCHSIRPKHGHRRRLLMLLTVQLCLANSGGSFPCVYASTITDVVVTQMFVCNWKNPSRLGTPQHRRALSTAALFCVIELNLKIPVNNSRSTEIFLLKTSYQVARYRNVCQFTYPTLVCRGAGGCARMEESRGVVRGRMRM</sequence>
<dbReference type="EMBL" id="JAUEPS010000102">
    <property type="protein sequence ID" value="KAK0437974.1"/>
    <property type="molecule type" value="Genomic_DNA"/>
</dbReference>
<accession>A0AA39MLD4</accession>
<evidence type="ECO:0000313" key="2">
    <source>
        <dbReference type="Proteomes" id="UP001175211"/>
    </source>
</evidence>
<proteinExistence type="predicted"/>
<comment type="caution">
    <text evidence="1">The sequence shown here is derived from an EMBL/GenBank/DDBJ whole genome shotgun (WGS) entry which is preliminary data.</text>
</comment>
<dbReference type="Proteomes" id="UP001175211">
    <property type="component" value="Unassembled WGS sequence"/>
</dbReference>
<dbReference type="GeneID" id="85356371"/>
<dbReference type="AlphaFoldDB" id="A0AA39MLD4"/>
<gene>
    <name evidence="1" type="ORF">EV420DRAFT_153505</name>
</gene>
<evidence type="ECO:0000313" key="1">
    <source>
        <dbReference type="EMBL" id="KAK0437974.1"/>
    </source>
</evidence>
<organism evidence="1 2">
    <name type="scientific">Armillaria tabescens</name>
    <name type="common">Ringless honey mushroom</name>
    <name type="synonym">Agaricus tabescens</name>
    <dbReference type="NCBI Taxonomy" id="1929756"/>
    <lineage>
        <taxon>Eukaryota</taxon>
        <taxon>Fungi</taxon>
        <taxon>Dikarya</taxon>
        <taxon>Basidiomycota</taxon>
        <taxon>Agaricomycotina</taxon>
        <taxon>Agaricomycetes</taxon>
        <taxon>Agaricomycetidae</taxon>
        <taxon>Agaricales</taxon>
        <taxon>Marasmiineae</taxon>
        <taxon>Physalacriaceae</taxon>
        <taxon>Desarmillaria</taxon>
    </lineage>
</organism>
<keyword evidence="2" id="KW-1185">Reference proteome</keyword>
<dbReference type="RefSeq" id="XP_060322795.1">
    <property type="nucleotide sequence ID" value="XM_060472823.1"/>
</dbReference>
<name>A0AA39MLD4_ARMTA</name>